<dbReference type="PROSITE" id="PS51750">
    <property type="entry name" value="BRO_N"/>
    <property type="match status" value="1"/>
</dbReference>
<feature type="coiled-coil region" evidence="1">
    <location>
        <begin position="128"/>
        <end position="155"/>
    </location>
</feature>
<keyword evidence="1" id="KW-0175">Coiled coil</keyword>
<evidence type="ECO:0000313" key="4">
    <source>
        <dbReference type="Proteomes" id="UP000285773"/>
    </source>
</evidence>
<dbReference type="PANTHER" id="PTHR36180">
    <property type="entry name" value="DNA-BINDING PROTEIN-RELATED-RELATED"/>
    <property type="match status" value="1"/>
</dbReference>
<gene>
    <name evidence="3" type="ORF">DW820_05635</name>
</gene>
<comment type="caution">
    <text evidence="3">The sequence shown here is derived from an EMBL/GenBank/DDBJ whole genome shotgun (WGS) entry which is preliminary data.</text>
</comment>
<dbReference type="InterPro" id="IPR003497">
    <property type="entry name" value="BRO_N_domain"/>
</dbReference>
<dbReference type="InterPro" id="IPR005039">
    <property type="entry name" value="Ant_C"/>
</dbReference>
<dbReference type="GO" id="GO:0003677">
    <property type="term" value="F:DNA binding"/>
    <property type="evidence" value="ECO:0007669"/>
    <property type="project" value="InterPro"/>
</dbReference>
<dbReference type="Pfam" id="PF03374">
    <property type="entry name" value="ANT"/>
    <property type="match status" value="1"/>
</dbReference>
<dbReference type="PANTHER" id="PTHR36180:SF2">
    <property type="entry name" value="BRO FAMILY PROTEIN"/>
    <property type="match status" value="1"/>
</dbReference>
<evidence type="ECO:0000256" key="1">
    <source>
        <dbReference type="SAM" id="Coils"/>
    </source>
</evidence>
<evidence type="ECO:0000259" key="2">
    <source>
        <dbReference type="PROSITE" id="PS51750"/>
    </source>
</evidence>
<dbReference type="AlphaFoldDB" id="A0A414CII7"/>
<organism evidence="3 4">
    <name type="scientific">Streptococcus parasanguinis</name>
    <dbReference type="NCBI Taxonomy" id="1318"/>
    <lineage>
        <taxon>Bacteria</taxon>
        <taxon>Bacillati</taxon>
        <taxon>Bacillota</taxon>
        <taxon>Bacilli</taxon>
        <taxon>Lactobacillales</taxon>
        <taxon>Streptococcaceae</taxon>
        <taxon>Streptococcus</taxon>
    </lineage>
</organism>
<dbReference type="Pfam" id="PF02498">
    <property type="entry name" value="Bro-N"/>
    <property type="match status" value="1"/>
</dbReference>
<dbReference type="RefSeq" id="WP_118095701.1">
    <property type="nucleotide sequence ID" value="NZ_QSIO01000002.1"/>
</dbReference>
<dbReference type="EMBL" id="QSIO01000002">
    <property type="protein sequence ID" value="RHC94819.1"/>
    <property type="molecule type" value="Genomic_DNA"/>
</dbReference>
<proteinExistence type="predicted"/>
<protein>
    <submittedName>
        <fullName evidence="3">Phage antirepressor</fullName>
    </submittedName>
</protein>
<dbReference type="SMART" id="SM01040">
    <property type="entry name" value="Bro-N"/>
    <property type="match status" value="1"/>
</dbReference>
<name>A0A414CII7_STRPA</name>
<evidence type="ECO:0000313" key="3">
    <source>
        <dbReference type="EMBL" id="RHC94819.1"/>
    </source>
</evidence>
<dbReference type="Proteomes" id="UP000285773">
    <property type="component" value="Unassembled WGS sequence"/>
</dbReference>
<sequence length="248" mass="28654">MNEIFNFNGKQVRTIILNSEPYFVGKDVADILGYSRADNAIRSHVDDDDKLMHQFSASGQNRNMIIINESGLYSLILASKLPQAKEFKKWITSEVMPAIRKHGGYLTDSMIEQALLNPDTIIRLATDLKHERERNSRLEIELEQAQEQARYLDLIIESKSAVVITQIAADYGMSAIKFNQLLYSLGIQHKVNNQWILYRKYMAKGYTDSKTIEISGRVRMQTVWTQKGRLFLYELLKKHDILPLIEQE</sequence>
<reference evidence="3 4" key="1">
    <citation type="submission" date="2018-08" db="EMBL/GenBank/DDBJ databases">
        <title>A genome reference for cultivated species of the human gut microbiota.</title>
        <authorList>
            <person name="Zou Y."/>
            <person name="Xue W."/>
            <person name="Luo G."/>
        </authorList>
    </citation>
    <scope>NUCLEOTIDE SEQUENCE [LARGE SCALE GENOMIC DNA]</scope>
    <source>
        <strain evidence="3 4">AM33-3BH</strain>
    </source>
</reference>
<feature type="domain" description="Bro-N" evidence="2">
    <location>
        <begin position="1"/>
        <end position="103"/>
    </location>
</feature>
<accession>A0A414CII7</accession>